<dbReference type="AlphaFoldDB" id="A0A5N6VXC6"/>
<dbReference type="Proteomes" id="UP000325433">
    <property type="component" value="Unassembled WGS sequence"/>
</dbReference>
<accession>A0A5N6VXC6</accession>
<gene>
    <name evidence="2" type="ORF">BDV41DRAFT_576784</name>
</gene>
<feature type="compositionally biased region" description="Polar residues" evidence="1">
    <location>
        <begin position="353"/>
        <end position="364"/>
    </location>
</feature>
<feature type="compositionally biased region" description="Acidic residues" evidence="1">
    <location>
        <begin position="314"/>
        <end position="324"/>
    </location>
</feature>
<protein>
    <submittedName>
        <fullName evidence="2">Uncharacterized protein</fullName>
    </submittedName>
</protein>
<proteinExistence type="predicted"/>
<feature type="region of interest" description="Disordered" evidence="1">
    <location>
        <begin position="229"/>
        <end position="432"/>
    </location>
</feature>
<sequence length="432" mass="48958">MVDPLSVVAFAYPVAKDLSNLAEKIKEAYTEIYHAKRHLKRVIDRTMIVAETYTFFRDTIKEARKIHELHPMFRKYKRLINRVDGESSATVQKLQNVRSIFSPLGRRGPVHPAEKWMAQIRWYRKGNKTIIPLFQDMEVLEQSMRTIGTLVQIHILTQIYLKDRSNAILAQVKCLGKMLHIEFDKLHHAQKTQEGLLRQNMLVPSHDIWTNDFAQAILKELRKEMRHLYRDQPPGSPSTSNSRPSSSSPNSHRPSPTTPPSSPPRQNAGNRGPAVRPQFKEMLSPSVEGPRERLHQTRDPPLSTTRSLRGVEVDTLEEGPDDTDNKEQTGPYMPMPPFGLPMLGPRPRAGRTLDSSDGEVQSESRPPRSANRGPLQQNRGPSSSRANRRNGSIISVYGNDGEVTPTHLTGSLGLQSGYERKKRPSRGWDETP</sequence>
<evidence type="ECO:0000256" key="1">
    <source>
        <dbReference type="SAM" id="MobiDB-lite"/>
    </source>
</evidence>
<dbReference type="EMBL" id="ML738326">
    <property type="protein sequence ID" value="KAE8313307.1"/>
    <property type="molecule type" value="Genomic_DNA"/>
</dbReference>
<evidence type="ECO:0000313" key="2">
    <source>
        <dbReference type="EMBL" id="KAE8313307.1"/>
    </source>
</evidence>
<keyword evidence="3" id="KW-1185">Reference proteome</keyword>
<feature type="compositionally biased region" description="Low complexity" evidence="1">
    <location>
        <begin position="237"/>
        <end position="255"/>
    </location>
</feature>
<reference evidence="3" key="1">
    <citation type="submission" date="2019-04" db="EMBL/GenBank/DDBJ databases">
        <title>Friends and foes A comparative genomics studyof 23 Aspergillus species from section Flavi.</title>
        <authorList>
            <consortium name="DOE Joint Genome Institute"/>
            <person name="Kjaerbolling I."/>
            <person name="Vesth T."/>
            <person name="Frisvad J.C."/>
            <person name="Nybo J.L."/>
            <person name="Theobald S."/>
            <person name="Kildgaard S."/>
            <person name="Isbrandt T."/>
            <person name="Kuo A."/>
            <person name="Sato A."/>
            <person name="Lyhne E.K."/>
            <person name="Kogle M.E."/>
            <person name="Wiebenga A."/>
            <person name="Kun R.S."/>
            <person name="Lubbers R.J."/>
            <person name="Makela M.R."/>
            <person name="Barry K."/>
            <person name="Chovatia M."/>
            <person name="Clum A."/>
            <person name="Daum C."/>
            <person name="Haridas S."/>
            <person name="He G."/>
            <person name="LaButti K."/>
            <person name="Lipzen A."/>
            <person name="Mondo S."/>
            <person name="Riley R."/>
            <person name="Salamov A."/>
            <person name="Simmons B.A."/>
            <person name="Magnuson J.K."/>
            <person name="Henrissat B."/>
            <person name="Mortensen U.H."/>
            <person name="Larsen T.O."/>
            <person name="Devries R.P."/>
            <person name="Grigoriev I.V."/>
            <person name="Machida M."/>
            <person name="Baker S.E."/>
            <person name="Andersen M.R."/>
        </authorList>
    </citation>
    <scope>NUCLEOTIDE SEQUENCE [LARGE SCALE GENOMIC DNA]</scope>
    <source>
        <strain evidence="3">CBS 130015</strain>
    </source>
</reference>
<evidence type="ECO:0000313" key="3">
    <source>
        <dbReference type="Proteomes" id="UP000325433"/>
    </source>
</evidence>
<name>A0A5N6VXC6_9EURO</name>
<feature type="compositionally biased region" description="Basic and acidic residues" evidence="1">
    <location>
        <begin position="289"/>
        <end position="298"/>
    </location>
</feature>
<feature type="compositionally biased region" description="Polar residues" evidence="1">
    <location>
        <begin position="374"/>
        <end position="393"/>
    </location>
</feature>
<organism evidence="2 3">
    <name type="scientific">Aspergillus transmontanensis</name>
    <dbReference type="NCBI Taxonomy" id="1034304"/>
    <lineage>
        <taxon>Eukaryota</taxon>
        <taxon>Fungi</taxon>
        <taxon>Dikarya</taxon>
        <taxon>Ascomycota</taxon>
        <taxon>Pezizomycotina</taxon>
        <taxon>Eurotiomycetes</taxon>
        <taxon>Eurotiomycetidae</taxon>
        <taxon>Eurotiales</taxon>
        <taxon>Aspergillaceae</taxon>
        <taxon>Aspergillus</taxon>
        <taxon>Aspergillus subgen. Circumdati</taxon>
    </lineage>
</organism>